<evidence type="ECO:0000313" key="3">
    <source>
        <dbReference type="EMBL" id="CAB4134710.1"/>
    </source>
</evidence>
<reference evidence="3" key="1">
    <citation type="submission" date="2020-04" db="EMBL/GenBank/DDBJ databases">
        <authorList>
            <person name="Chiriac C."/>
            <person name="Salcher M."/>
            <person name="Ghai R."/>
            <person name="Kavagutti S V."/>
        </authorList>
    </citation>
    <scope>NUCLEOTIDE SEQUENCE</scope>
</reference>
<protein>
    <submittedName>
        <fullName evidence="3">Uncharacterized protein</fullName>
    </submittedName>
</protein>
<proteinExistence type="predicted"/>
<gene>
    <name evidence="2" type="ORF">UFOVP121_83</name>
    <name evidence="3" type="ORF">UFOVP277_2</name>
</gene>
<dbReference type="EMBL" id="LR796243">
    <property type="protein sequence ID" value="CAB4131347.1"/>
    <property type="molecule type" value="Genomic_DNA"/>
</dbReference>
<name>A0A6J5LNQ4_9CAUD</name>
<evidence type="ECO:0000313" key="2">
    <source>
        <dbReference type="EMBL" id="CAB4131347.1"/>
    </source>
</evidence>
<evidence type="ECO:0000256" key="1">
    <source>
        <dbReference type="SAM" id="MobiDB-lite"/>
    </source>
</evidence>
<organism evidence="3">
    <name type="scientific">uncultured Caudovirales phage</name>
    <dbReference type="NCBI Taxonomy" id="2100421"/>
    <lineage>
        <taxon>Viruses</taxon>
        <taxon>Duplodnaviria</taxon>
        <taxon>Heunggongvirae</taxon>
        <taxon>Uroviricota</taxon>
        <taxon>Caudoviricetes</taxon>
        <taxon>Peduoviridae</taxon>
        <taxon>Maltschvirus</taxon>
        <taxon>Maltschvirus maltsch</taxon>
    </lineage>
</organism>
<sequence>MFDAIANSIFPPEGPTTNPQYQPPQRVWRGLTDKEYQELHLQMGPTYFYQDYGRAIEAKLKEKNT</sequence>
<dbReference type="EMBL" id="LR796293">
    <property type="protein sequence ID" value="CAB4134710.1"/>
    <property type="molecule type" value="Genomic_DNA"/>
</dbReference>
<accession>A0A6J5LNQ4</accession>
<feature type="region of interest" description="Disordered" evidence="1">
    <location>
        <begin position="1"/>
        <end position="24"/>
    </location>
</feature>